<keyword evidence="2" id="KW-0479">Metal-binding</keyword>
<dbReference type="SUPFAM" id="SSF51621">
    <property type="entry name" value="Phosphoenolpyruvate/pyruvate domain"/>
    <property type="match status" value="1"/>
</dbReference>
<feature type="domain" description="HpcH/HpaI aldolase/citrate lyase" evidence="4">
    <location>
        <begin position="19"/>
        <end position="243"/>
    </location>
</feature>
<keyword evidence="3 5" id="KW-0456">Lyase</keyword>
<dbReference type="InterPro" id="IPR040442">
    <property type="entry name" value="Pyrv_kinase-like_dom_sf"/>
</dbReference>
<comment type="caution">
    <text evidence="5">The sequence shown here is derived from an EMBL/GenBank/DDBJ whole genome shotgun (WGS) entry which is preliminary data.</text>
</comment>
<dbReference type="Gene3D" id="3.20.20.60">
    <property type="entry name" value="Phosphoenolpyruvate-binding domains"/>
    <property type="match status" value="1"/>
</dbReference>
<evidence type="ECO:0000256" key="3">
    <source>
        <dbReference type="ARBA" id="ARBA00023239"/>
    </source>
</evidence>
<evidence type="ECO:0000256" key="1">
    <source>
        <dbReference type="ARBA" id="ARBA00005568"/>
    </source>
</evidence>
<dbReference type="InterPro" id="IPR015813">
    <property type="entry name" value="Pyrv/PenolPyrv_kinase-like_dom"/>
</dbReference>
<dbReference type="Proteomes" id="UP001549321">
    <property type="component" value="Unassembled WGS sequence"/>
</dbReference>
<dbReference type="PANTHER" id="PTHR30502:SF0">
    <property type="entry name" value="PHOSPHOENOLPYRUVATE CARBOXYLASE FAMILY PROTEIN"/>
    <property type="match status" value="1"/>
</dbReference>
<dbReference type="RefSeq" id="WP_354550228.1">
    <property type="nucleotide sequence ID" value="NZ_JBEPSM010000001.1"/>
</dbReference>
<evidence type="ECO:0000256" key="2">
    <source>
        <dbReference type="ARBA" id="ARBA00022723"/>
    </source>
</evidence>
<gene>
    <name evidence="5" type="ORF">ABIE08_001674</name>
</gene>
<evidence type="ECO:0000313" key="6">
    <source>
        <dbReference type="Proteomes" id="UP001549321"/>
    </source>
</evidence>
<dbReference type="InterPro" id="IPR005000">
    <property type="entry name" value="Aldolase/citrate-lyase_domain"/>
</dbReference>
<reference evidence="5 6" key="1">
    <citation type="submission" date="2024-06" db="EMBL/GenBank/DDBJ databases">
        <title>Sorghum-associated microbial communities from plants grown in Nebraska, USA.</title>
        <authorList>
            <person name="Schachtman D."/>
        </authorList>
    </citation>
    <scope>NUCLEOTIDE SEQUENCE [LARGE SCALE GENOMIC DNA]</scope>
    <source>
        <strain evidence="5 6">3207</strain>
    </source>
</reference>
<protein>
    <submittedName>
        <fullName evidence="5">4-hydroxy-2-oxoheptanedioate aldolase</fullName>
        <ecNumber evidence="5">4.1.2.52</ecNumber>
    </submittedName>
</protein>
<dbReference type="EC" id="4.1.2.52" evidence="5"/>
<sequence length="257" mass="26576">MASISLVSVLRSRGSCLTAWLASPEPLIAESAARAGFDCVTLDMQHGLHDPGSIMRGIGAIALGGVPAIVRIPVGDFAMASRALDMGASAIIAPMINSVEDARAFAAATKYQPLGERSWGPVRAMQLAGATDGAAFLRNTNAETLTFAMIETRAALAALDDILAVPGIDAVFIGPSDLSIALSDGADVNPMRPDNQAAAADVLARARRAGKLVGIFAITGEQGRLYRSLGYDFIALGTDGMYFHLGASTMLAEARAG</sequence>
<keyword evidence="6" id="KW-1185">Reference proteome</keyword>
<dbReference type="Pfam" id="PF03328">
    <property type="entry name" value="HpcH_HpaI"/>
    <property type="match status" value="1"/>
</dbReference>
<organism evidence="5 6">
    <name type="scientific">Kaistia defluvii</name>
    <dbReference type="NCBI Taxonomy" id="410841"/>
    <lineage>
        <taxon>Bacteria</taxon>
        <taxon>Pseudomonadati</taxon>
        <taxon>Pseudomonadota</taxon>
        <taxon>Alphaproteobacteria</taxon>
        <taxon>Hyphomicrobiales</taxon>
        <taxon>Kaistiaceae</taxon>
        <taxon>Kaistia</taxon>
    </lineage>
</organism>
<evidence type="ECO:0000313" key="5">
    <source>
        <dbReference type="EMBL" id="MET4633761.1"/>
    </source>
</evidence>
<dbReference type="GO" id="GO:0016829">
    <property type="term" value="F:lyase activity"/>
    <property type="evidence" value="ECO:0007669"/>
    <property type="project" value="UniProtKB-KW"/>
</dbReference>
<dbReference type="PANTHER" id="PTHR30502">
    <property type="entry name" value="2-KETO-3-DEOXY-L-RHAMNONATE ALDOLASE"/>
    <property type="match status" value="1"/>
</dbReference>
<proteinExistence type="inferred from homology"/>
<name>A0ABV2QZ93_9HYPH</name>
<comment type="similarity">
    <text evidence="1">Belongs to the HpcH/HpaI aldolase family.</text>
</comment>
<dbReference type="EMBL" id="JBEPSM010000001">
    <property type="protein sequence ID" value="MET4633761.1"/>
    <property type="molecule type" value="Genomic_DNA"/>
</dbReference>
<dbReference type="InterPro" id="IPR050251">
    <property type="entry name" value="HpcH-HpaI_aldolase"/>
</dbReference>
<accession>A0ABV2QZ93</accession>
<evidence type="ECO:0000259" key="4">
    <source>
        <dbReference type="Pfam" id="PF03328"/>
    </source>
</evidence>